<dbReference type="PANTHER" id="PTHR21519">
    <property type="entry name" value="PDZ DOMAIN-CONTAINING PROTEIN 8"/>
    <property type="match status" value="1"/>
</dbReference>
<evidence type="ECO:0000259" key="12">
    <source>
        <dbReference type="PROSITE" id="PS50106"/>
    </source>
</evidence>
<dbReference type="InterPro" id="IPR039275">
    <property type="entry name" value="PDZD8"/>
</dbReference>
<keyword evidence="4" id="KW-0862">Zinc</keyword>
<feature type="compositionally biased region" description="Basic residues" evidence="9">
    <location>
        <begin position="38"/>
        <end position="52"/>
    </location>
</feature>
<dbReference type="PANTHER" id="PTHR21519:SF1">
    <property type="entry name" value="PDZ DOMAIN-CONTAINING PROTEIN 8"/>
    <property type="match status" value="1"/>
</dbReference>
<dbReference type="Pfam" id="PF26547">
    <property type="entry name" value="PDZD8_N"/>
    <property type="match status" value="1"/>
</dbReference>
<evidence type="ECO:0000256" key="7">
    <source>
        <dbReference type="ARBA" id="ARBA00023136"/>
    </source>
</evidence>
<feature type="region of interest" description="Disordered" evidence="9">
    <location>
        <begin position="992"/>
        <end position="1021"/>
    </location>
</feature>
<dbReference type="InterPro" id="IPR036034">
    <property type="entry name" value="PDZ_sf"/>
</dbReference>
<dbReference type="InterPro" id="IPR001478">
    <property type="entry name" value="PDZ"/>
</dbReference>
<dbReference type="Pfam" id="PF17820">
    <property type="entry name" value="PDZ_6"/>
    <property type="match status" value="1"/>
</dbReference>
<feature type="region of interest" description="Disordered" evidence="9">
    <location>
        <begin position="142"/>
        <end position="196"/>
    </location>
</feature>
<feature type="region of interest" description="Disordered" evidence="9">
    <location>
        <begin position="1"/>
        <end position="70"/>
    </location>
</feature>
<dbReference type="InterPro" id="IPR058801">
    <property type="entry name" value="PDZD8_N"/>
</dbReference>
<dbReference type="GO" id="GO:0006869">
    <property type="term" value="P:lipid transport"/>
    <property type="evidence" value="ECO:0007669"/>
    <property type="project" value="UniProtKB-KW"/>
</dbReference>
<dbReference type="SUPFAM" id="SSF57889">
    <property type="entry name" value="Cysteine-rich domain"/>
    <property type="match status" value="1"/>
</dbReference>
<dbReference type="GO" id="GO:0007010">
    <property type="term" value="P:cytoskeleton organization"/>
    <property type="evidence" value="ECO:0007669"/>
    <property type="project" value="Ensembl"/>
</dbReference>
<keyword evidence="10" id="KW-0812">Transmembrane</keyword>
<dbReference type="Ensembl" id="ENSABRT00000002198.1">
    <property type="protein sequence ID" value="ENSABRP00000001497.1"/>
    <property type="gene ID" value="ENSABRG00000001523.1"/>
</dbReference>
<dbReference type="GO" id="GO:1990456">
    <property type="term" value="P:mitochondrion-endoplasmic reticulum membrane tethering"/>
    <property type="evidence" value="ECO:0007669"/>
    <property type="project" value="Ensembl"/>
</dbReference>
<dbReference type="GO" id="GO:0022604">
    <property type="term" value="P:regulation of cell morphogenesis"/>
    <property type="evidence" value="ECO:0007669"/>
    <property type="project" value="Ensembl"/>
</dbReference>
<evidence type="ECO:0000256" key="4">
    <source>
        <dbReference type="ARBA" id="ARBA00022833"/>
    </source>
</evidence>
<reference evidence="14" key="1">
    <citation type="submission" date="2025-08" db="UniProtKB">
        <authorList>
            <consortium name="Ensembl"/>
        </authorList>
    </citation>
    <scope>IDENTIFICATION</scope>
</reference>
<dbReference type="CDD" id="cd21674">
    <property type="entry name" value="SMP_PDZD8"/>
    <property type="match status" value="1"/>
</dbReference>
<feature type="compositionally biased region" description="Low complexity" evidence="9">
    <location>
        <begin position="656"/>
        <end position="673"/>
    </location>
</feature>
<keyword evidence="7 10" id="KW-0472">Membrane</keyword>
<feature type="coiled-coil region" evidence="8">
    <location>
        <begin position="1121"/>
        <end position="1148"/>
    </location>
</feature>
<dbReference type="Gene3D" id="3.30.60.20">
    <property type="match status" value="1"/>
</dbReference>
<keyword evidence="15" id="KW-1185">Reference proteome</keyword>
<feature type="compositionally biased region" description="Low complexity" evidence="9">
    <location>
        <begin position="178"/>
        <end position="189"/>
    </location>
</feature>
<sequence>MRVPPCDAAAPGAVTRPAGPPRLRQWGGADGLPGPAPCRRHHRGRRRRRRSAGRGGDPDEAAAAPGGGGGSVGPRALRAGMLPVYGIVLSALAGGFLTLLLQLLLLYGRKPEPPPGPDGAAEGLVYARVAAGHGLREYLQGAEPTAGQAATDAAPVPAAAPPAAGPEPGAKPPPPPQQQQQQQQAAAEPPSEPSSREETCHFLNAIFLFLFRELRDTALVRNWVTKKIKVEFEELLQTKMTGKVLEGLSLRDVSLGNVLPVFKAVKLIRPVVCNEEGCPEELGFEVDLEYNGGFHLAIDADLVFGKSAYLFVKISRVMGKLKLVFTRLPFTHWYFSFMDDPVILFEVKSQFEGRPMPQLTSIIVNQFKKVIKRKHTLPNYKIRFKPFFPFQVSLPDEYEDRDLCIQDFLLIEGRLKVTLIECSRLLIFGSYERETNVHCTMELSSNVWEEKSRSSIKTAELVKGNLQSVGLTLRLVQSKEEDAGHVVIETVTPNSPAAAADLQRGDRLLAIGSVKITSTVQVLKLIRQAGDRVLVFYERPVGYNQHGSALQDGFGQLEDSAFLTQQDDDPASLSADVDNRDFDSEFEDLACESPEQKEDMPTTPSPKRSVVILASKPLGTISPILNRKLHLGSYQATSKTQQKDGTKVATPKTAESSDTSQQSGKQSQGSSTKPPVPPRPQSKPTLPTSETQNLLETGGFSSEKPERPPPPASNGDKCTEKVVKNNDQTEDPTVSKVATVPKQDALKDGISENARSNKDSGDDHQTWESPEIPYRIRQGQWPKTRTSCCVFEVEGYHKYLNVALWCRDPFKAGGFICLGYASIKLEEIALECIATSSMEYVRTFKLDAPAPKAAVTRTALRNLTTHKGFNEKFCYGDITLHFKYLKEGELDDSNFLVEKEKECHFEEEVRALPKEDPYLGQIVVNENRHNFQDTQFQNPTWCDYCKKKVWTKAASQCMLCAYVCHKKCQEKCLTETPFCVGAEKRLDRTAGACKTDGQEASQAASSRVDSESKSVNRTTGLTRHIINTSTRLLNLRQVPKAARLSEQGTEAVEPSPKHTPNTSDNESSDTEISGPSSPSKRASGTGIKLVRKEGGLDDSVFIAVKEIGRDLYRSLPTEERFQKLEFMLDKLQNEIDQELENNNSLVKEEKDATDARKKALISAALAKSGERLQALTLLMIHYRAGIEDIESLESMSSDRQSKKVTKDSEEASIAEEVDNEDVSLTEAPTFNIVSEEAEEPPQSVD</sequence>
<evidence type="ECO:0000256" key="3">
    <source>
        <dbReference type="ARBA" id="ARBA00022723"/>
    </source>
</evidence>
<dbReference type="GO" id="GO:0005739">
    <property type="term" value="C:mitochondrion"/>
    <property type="evidence" value="ECO:0007669"/>
    <property type="project" value="GOC"/>
</dbReference>
<evidence type="ECO:0000256" key="8">
    <source>
        <dbReference type="SAM" id="Coils"/>
    </source>
</evidence>
<feature type="compositionally biased region" description="Basic and acidic residues" evidence="9">
    <location>
        <begin position="1199"/>
        <end position="1209"/>
    </location>
</feature>
<dbReference type="Gene3D" id="2.30.42.10">
    <property type="match status" value="1"/>
</dbReference>
<dbReference type="GeneTree" id="ENSGT00390000017746"/>
<dbReference type="Proteomes" id="UP000694426">
    <property type="component" value="Unplaced"/>
</dbReference>
<dbReference type="GO" id="GO:0046872">
    <property type="term" value="F:metal ion binding"/>
    <property type="evidence" value="ECO:0007669"/>
    <property type="project" value="UniProtKB-KW"/>
</dbReference>
<evidence type="ECO:0000313" key="15">
    <source>
        <dbReference type="Proteomes" id="UP000694426"/>
    </source>
</evidence>
<dbReference type="Pfam" id="PF00130">
    <property type="entry name" value="C1_1"/>
    <property type="match status" value="1"/>
</dbReference>
<dbReference type="PROSITE" id="PS51847">
    <property type="entry name" value="SMP"/>
    <property type="match status" value="1"/>
</dbReference>
<feature type="compositionally biased region" description="Polar residues" evidence="9">
    <location>
        <begin position="686"/>
        <end position="695"/>
    </location>
</feature>
<organism evidence="14 15">
    <name type="scientific">Anser brachyrhynchus</name>
    <name type="common">Pink-footed goose</name>
    <dbReference type="NCBI Taxonomy" id="132585"/>
    <lineage>
        <taxon>Eukaryota</taxon>
        <taxon>Metazoa</taxon>
        <taxon>Chordata</taxon>
        <taxon>Craniata</taxon>
        <taxon>Vertebrata</taxon>
        <taxon>Euteleostomi</taxon>
        <taxon>Archelosauria</taxon>
        <taxon>Archosauria</taxon>
        <taxon>Dinosauria</taxon>
        <taxon>Saurischia</taxon>
        <taxon>Theropoda</taxon>
        <taxon>Coelurosauria</taxon>
        <taxon>Aves</taxon>
        <taxon>Neognathae</taxon>
        <taxon>Galloanserae</taxon>
        <taxon>Anseriformes</taxon>
        <taxon>Anatidae</taxon>
        <taxon>Anserinae</taxon>
        <taxon>Anser</taxon>
    </lineage>
</organism>
<evidence type="ECO:0000256" key="6">
    <source>
        <dbReference type="ARBA" id="ARBA00023121"/>
    </source>
</evidence>
<dbReference type="PROSITE" id="PS50106">
    <property type="entry name" value="PDZ"/>
    <property type="match status" value="1"/>
</dbReference>
<evidence type="ECO:0000256" key="2">
    <source>
        <dbReference type="ARBA" id="ARBA00022448"/>
    </source>
</evidence>
<evidence type="ECO:0000256" key="1">
    <source>
        <dbReference type="ARBA" id="ARBA00004370"/>
    </source>
</evidence>
<feature type="compositionally biased region" description="Basic and acidic residues" evidence="9">
    <location>
        <begin position="744"/>
        <end position="766"/>
    </location>
</feature>
<dbReference type="AlphaFoldDB" id="A0A8B9BAV4"/>
<dbReference type="PROSITE" id="PS50081">
    <property type="entry name" value="ZF_DAG_PE_2"/>
    <property type="match status" value="1"/>
</dbReference>
<protein>
    <submittedName>
        <fullName evidence="14">PDZ domain containing 8</fullName>
    </submittedName>
</protein>
<feature type="domain" description="Phorbol-ester/DAG-type" evidence="11">
    <location>
        <begin position="928"/>
        <end position="979"/>
    </location>
</feature>
<feature type="compositionally biased region" description="Polar residues" evidence="9">
    <location>
        <begin position="1058"/>
        <end position="1082"/>
    </location>
</feature>
<evidence type="ECO:0000259" key="11">
    <source>
        <dbReference type="PROSITE" id="PS50081"/>
    </source>
</evidence>
<keyword evidence="5" id="KW-0445">Lipid transport</keyword>
<proteinExistence type="predicted"/>
<keyword evidence="8" id="KW-0175">Coiled coil</keyword>
<feature type="compositionally biased region" description="Acidic residues" evidence="9">
    <location>
        <begin position="1210"/>
        <end position="1223"/>
    </location>
</feature>
<dbReference type="CDD" id="cd20825">
    <property type="entry name" value="C1_PDZD8"/>
    <property type="match status" value="1"/>
</dbReference>
<feature type="region of interest" description="Disordered" evidence="9">
    <location>
        <begin position="1193"/>
        <end position="1245"/>
    </location>
</feature>
<evidence type="ECO:0000256" key="10">
    <source>
        <dbReference type="SAM" id="Phobius"/>
    </source>
</evidence>
<dbReference type="InterPro" id="IPR002219">
    <property type="entry name" value="PKC_DAG/PE"/>
</dbReference>
<keyword evidence="2" id="KW-0813">Transport</keyword>
<evidence type="ECO:0000259" key="13">
    <source>
        <dbReference type="PROSITE" id="PS51847"/>
    </source>
</evidence>
<dbReference type="SUPFAM" id="SSF50156">
    <property type="entry name" value="PDZ domain-like"/>
    <property type="match status" value="1"/>
</dbReference>
<name>A0A8B9BAV4_9AVES</name>
<dbReference type="GO" id="GO:0051560">
    <property type="term" value="P:mitochondrial calcium ion homeostasis"/>
    <property type="evidence" value="ECO:0007669"/>
    <property type="project" value="Ensembl"/>
</dbReference>
<evidence type="ECO:0000256" key="9">
    <source>
        <dbReference type="SAM" id="MobiDB-lite"/>
    </source>
</evidence>
<feature type="compositionally biased region" description="Polar residues" evidence="9">
    <location>
        <begin position="998"/>
        <end position="1007"/>
    </location>
</feature>
<feature type="compositionally biased region" description="Pro residues" evidence="9">
    <location>
        <begin position="158"/>
        <end position="177"/>
    </location>
</feature>
<dbReference type="InterPro" id="IPR031468">
    <property type="entry name" value="SMP_LBD"/>
</dbReference>
<feature type="transmembrane region" description="Helical" evidence="10">
    <location>
        <begin position="84"/>
        <end position="107"/>
    </location>
</feature>
<dbReference type="GO" id="GO:0005789">
    <property type="term" value="C:endoplasmic reticulum membrane"/>
    <property type="evidence" value="ECO:0007669"/>
    <property type="project" value="Ensembl"/>
</dbReference>
<dbReference type="GO" id="GO:0044233">
    <property type="term" value="C:mitochondria-associated endoplasmic reticulum membrane contact site"/>
    <property type="evidence" value="ECO:0007669"/>
    <property type="project" value="Ensembl"/>
</dbReference>
<dbReference type="SMART" id="SM00109">
    <property type="entry name" value="C1"/>
    <property type="match status" value="1"/>
</dbReference>
<feature type="region of interest" description="Disordered" evidence="9">
    <location>
        <begin position="634"/>
        <end position="773"/>
    </location>
</feature>
<feature type="region of interest" description="Disordered" evidence="9">
    <location>
        <begin position="1043"/>
        <end position="1088"/>
    </location>
</feature>
<dbReference type="InterPro" id="IPR041489">
    <property type="entry name" value="PDZ_6"/>
</dbReference>
<feature type="domain" description="PDZ" evidence="12">
    <location>
        <begin position="458"/>
        <end position="541"/>
    </location>
</feature>
<evidence type="ECO:0000313" key="14">
    <source>
        <dbReference type="Ensembl" id="ENSABRP00000001497.1"/>
    </source>
</evidence>
<evidence type="ECO:0000256" key="5">
    <source>
        <dbReference type="ARBA" id="ARBA00023055"/>
    </source>
</evidence>
<keyword evidence="6" id="KW-0446">Lipid-binding</keyword>
<dbReference type="GO" id="GO:0008289">
    <property type="term" value="F:lipid binding"/>
    <property type="evidence" value="ECO:0007669"/>
    <property type="project" value="UniProtKB-KW"/>
</dbReference>
<keyword evidence="10" id="KW-1133">Transmembrane helix</keyword>
<gene>
    <name evidence="14" type="primary">PDZD8</name>
</gene>
<accession>A0A8B9BAV4</accession>
<keyword evidence="3" id="KW-0479">Metal-binding</keyword>
<feature type="compositionally biased region" description="Low complexity" evidence="9">
    <location>
        <begin position="142"/>
        <end position="157"/>
    </location>
</feature>
<dbReference type="InterPro" id="IPR046349">
    <property type="entry name" value="C1-like_sf"/>
</dbReference>
<feature type="domain" description="SMP-LTD" evidence="13">
    <location>
        <begin position="196"/>
        <end position="386"/>
    </location>
</feature>
<reference evidence="14" key="2">
    <citation type="submission" date="2025-09" db="UniProtKB">
        <authorList>
            <consortium name="Ensembl"/>
        </authorList>
    </citation>
    <scope>IDENTIFICATION</scope>
</reference>
<dbReference type="SMART" id="SM00228">
    <property type="entry name" value="PDZ"/>
    <property type="match status" value="1"/>
</dbReference>
<comment type="subcellular location">
    <subcellularLocation>
        <location evidence="1">Membrane</location>
    </subcellularLocation>
</comment>